<keyword evidence="2" id="KW-0812">Transmembrane</keyword>
<proteinExistence type="predicted"/>
<feature type="region of interest" description="Disordered" evidence="1">
    <location>
        <begin position="135"/>
        <end position="156"/>
    </location>
</feature>
<evidence type="ECO:0000313" key="4">
    <source>
        <dbReference type="Proteomes" id="UP000799302"/>
    </source>
</evidence>
<protein>
    <submittedName>
        <fullName evidence="3">Uncharacterized protein</fullName>
    </submittedName>
</protein>
<gene>
    <name evidence="3" type="ORF">BT63DRAFT_423727</name>
</gene>
<dbReference type="AlphaFoldDB" id="A0A6A6UJ89"/>
<keyword evidence="2" id="KW-1133">Transmembrane helix</keyword>
<keyword evidence="4" id="KW-1185">Reference proteome</keyword>
<organism evidence="3 4">
    <name type="scientific">Microthyrium microscopicum</name>
    <dbReference type="NCBI Taxonomy" id="703497"/>
    <lineage>
        <taxon>Eukaryota</taxon>
        <taxon>Fungi</taxon>
        <taxon>Dikarya</taxon>
        <taxon>Ascomycota</taxon>
        <taxon>Pezizomycotina</taxon>
        <taxon>Dothideomycetes</taxon>
        <taxon>Dothideomycetes incertae sedis</taxon>
        <taxon>Microthyriales</taxon>
        <taxon>Microthyriaceae</taxon>
        <taxon>Microthyrium</taxon>
    </lineage>
</organism>
<feature type="compositionally biased region" description="Basic and acidic residues" evidence="1">
    <location>
        <begin position="135"/>
        <end position="149"/>
    </location>
</feature>
<evidence type="ECO:0000256" key="1">
    <source>
        <dbReference type="SAM" id="MobiDB-lite"/>
    </source>
</evidence>
<dbReference type="EMBL" id="MU004233">
    <property type="protein sequence ID" value="KAF2671527.1"/>
    <property type="molecule type" value="Genomic_DNA"/>
</dbReference>
<evidence type="ECO:0000256" key="2">
    <source>
        <dbReference type="SAM" id="Phobius"/>
    </source>
</evidence>
<name>A0A6A6UJ89_9PEZI</name>
<feature type="non-terminal residue" evidence="3">
    <location>
        <position position="254"/>
    </location>
</feature>
<sequence>MSWLRQCCLRLAIWSYYDHIHFSTLDPIAEIIQCQRDGKALREKLIEFRKRKDSEFKFVSLASGLSAACTVQVFSWTSLQETYWVANMLWQCSLLASIAALVSSAQSRAFHYLPSKVSCSDEEVTRALRMVLQEVSDRHTSKRGARSDTRQTSTSKKLRNNNFKESALRIYFWQNPLMLMSWSWVLFLMAFTLHIATPLIKHENWSVDSTVCEHFFKHCECKCSLNLLTELEVFGYRPMFWSFCFLELSVQRIN</sequence>
<keyword evidence="2" id="KW-0472">Membrane</keyword>
<feature type="transmembrane region" description="Helical" evidence="2">
    <location>
        <begin position="58"/>
        <end position="77"/>
    </location>
</feature>
<dbReference type="Proteomes" id="UP000799302">
    <property type="component" value="Unassembled WGS sequence"/>
</dbReference>
<feature type="transmembrane region" description="Helical" evidence="2">
    <location>
        <begin position="177"/>
        <end position="196"/>
    </location>
</feature>
<accession>A0A6A6UJ89</accession>
<reference evidence="3" key="1">
    <citation type="journal article" date="2020" name="Stud. Mycol.">
        <title>101 Dothideomycetes genomes: a test case for predicting lifestyles and emergence of pathogens.</title>
        <authorList>
            <person name="Haridas S."/>
            <person name="Albert R."/>
            <person name="Binder M."/>
            <person name="Bloem J."/>
            <person name="Labutti K."/>
            <person name="Salamov A."/>
            <person name="Andreopoulos B."/>
            <person name="Baker S."/>
            <person name="Barry K."/>
            <person name="Bills G."/>
            <person name="Bluhm B."/>
            <person name="Cannon C."/>
            <person name="Castanera R."/>
            <person name="Culley D."/>
            <person name="Daum C."/>
            <person name="Ezra D."/>
            <person name="Gonzalez J."/>
            <person name="Henrissat B."/>
            <person name="Kuo A."/>
            <person name="Liang C."/>
            <person name="Lipzen A."/>
            <person name="Lutzoni F."/>
            <person name="Magnuson J."/>
            <person name="Mondo S."/>
            <person name="Nolan M."/>
            <person name="Ohm R."/>
            <person name="Pangilinan J."/>
            <person name="Park H.-J."/>
            <person name="Ramirez L."/>
            <person name="Alfaro M."/>
            <person name="Sun H."/>
            <person name="Tritt A."/>
            <person name="Yoshinaga Y."/>
            <person name="Zwiers L.-H."/>
            <person name="Turgeon B."/>
            <person name="Goodwin S."/>
            <person name="Spatafora J."/>
            <person name="Crous P."/>
            <person name="Grigoriev I."/>
        </authorList>
    </citation>
    <scope>NUCLEOTIDE SEQUENCE</scope>
    <source>
        <strain evidence="3">CBS 115976</strain>
    </source>
</reference>
<evidence type="ECO:0000313" key="3">
    <source>
        <dbReference type="EMBL" id="KAF2671527.1"/>
    </source>
</evidence>
<dbReference type="OrthoDB" id="2150604at2759"/>